<feature type="domain" description="Peptidase S54 rhomboid" evidence="6">
    <location>
        <begin position="59"/>
        <end position="178"/>
    </location>
</feature>
<dbReference type="RefSeq" id="WP_186996971.1">
    <property type="nucleotide sequence ID" value="NZ_JACOQK010000001.1"/>
</dbReference>
<feature type="transmembrane region" description="Helical" evidence="5">
    <location>
        <begin position="61"/>
        <end position="90"/>
    </location>
</feature>
<gene>
    <name evidence="7" type="ORF">H8Z77_10535</name>
</gene>
<keyword evidence="3 5" id="KW-1133">Transmembrane helix</keyword>
<keyword evidence="8" id="KW-1185">Reference proteome</keyword>
<evidence type="ECO:0000256" key="4">
    <source>
        <dbReference type="ARBA" id="ARBA00023136"/>
    </source>
</evidence>
<comment type="subcellular location">
    <subcellularLocation>
        <location evidence="1">Membrane</location>
        <topology evidence="1">Multi-pass membrane protein</topology>
    </subcellularLocation>
</comment>
<feature type="transmembrane region" description="Helical" evidence="5">
    <location>
        <begin position="199"/>
        <end position="218"/>
    </location>
</feature>
<feature type="transmembrane region" description="Helical" evidence="5">
    <location>
        <begin position="129"/>
        <end position="154"/>
    </location>
</feature>
<name>A0ABR7ITF5_9CLOT</name>
<protein>
    <submittedName>
        <fullName evidence="7">Rhomboid family intramembrane serine protease</fullName>
    </submittedName>
</protein>
<dbReference type="GO" id="GO:0008233">
    <property type="term" value="F:peptidase activity"/>
    <property type="evidence" value="ECO:0007669"/>
    <property type="project" value="UniProtKB-KW"/>
</dbReference>
<feature type="transmembrane region" description="Helical" evidence="5">
    <location>
        <begin position="102"/>
        <end position="123"/>
    </location>
</feature>
<dbReference type="EMBL" id="JACOQK010000001">
    <property type="protein sequence ID" value="MBC5788441.1"/>
    <property type="molecule type" value="Genomic_DNA"/>
</dbReference>
<dbReference type="GO" id="GO:0006508">
    <property type="term" value="P:proteolysis"/>
    <property type="evidence" value="ECO:0007669"/>
    <property type="project" value="UniProtKB-KW"/>
</dbReference>
<keyword evidence="7" id="KW-0378">Hydrolase</keyword>
<evidence type="ECO:0000256" key="5">
    <source>
        <dbReference type="SAM" id="Phobius"/>
    </source>
</evidence>
<feature type="transmembrane region" description="Helical" evidence="5">
    <location>
        <begin position="21"/>
        <end position="41"/>
    </location>
</feature>
<comment type="caution">
    <text evidence="7">The sequence shown here is derived from an EMBL/GenBank/DDBJ whole genome shotgun (WGS) entry which is preliminary data.</text>
</comment>
<evidence type="ECO:0000259" key="6">
    <source>
        <dbReference type="Pfam" id="PF01694"/>
    </source>
</evidence>
<reference evidence="7 8" key="1">
    <citation type="submission" date="2020-08" db="EMBL/GenBank/DDBJ databases">
        <title>Genome public.</title>
        <authorList>
            <person name="Liu C."/>
            <person name="Sun Q."/>
        </authorList>
    </citation>
    <scope>NUCLEOTIDE SEQUENCE [LARGE SCALE GENOMIC DNA]</scope>
    <source>
        <strain evidence="7 8">NSJ-27</strain>
    </source>
</reference>
<keyword evidence="7" id="KW-0645">Protease</keyword>
<sequence length="241" mass="28070">MKILDKMERKFGRFGIPNLMLYLVIGNLLVYIFDIFFVLKAGTTFSQYLYFSPALVMQGQIWRIITFIFVPPNSSLVFIAFTLYFYYFIGVSLEREWGSFRFTVYYLTGMVATIIGGFISYFLPVGGGISDIMAVLSMSTISATYLNLSLFFAFATLYPDHKLLLFFFIPIKVKYLAFADAVIFLYSLIVYPWPVKISIIMAILNYLLFFGPDFIRTLKLKAQVRKNRKNFQQKMDNTWNR</sequence>
<keyword evidence="4 5" id="KW-0472">Membrane</keyword>
<dbReference type="Proteomes" id="UP000649151">
    <property type="component" value="Unassembled WGS sequence"/>
</dbReference>
<evidence type="ECO:0000313" key="8">
    <source>
        <dbReference type="Proteomes" id="UP000649151"/>
    </source>
</evidence>
<organism evidence="7 8">
    <name type="scientific">Clostridium facile</name>
    <dbReference type="NCBI Taxonomy" id="2763035"/>
    <lineage>
        <taxon>Bacteria</taxon>
        <taxon>Bacillati</taxon>
        <taxon>Bacillota</taxon>
        <taxon>Clostridia</taxon>
        <taxon>Eubacteriales</taxon>
        <taxon>Clostridiaceae</taxon>
        <taxon>Clostridium</taxon>
    </lineage>
</organism>
<dbReference type="Pfam" id="PF01694">
    <property type="entry name" value="Rhomboid"/>
    <property type="match status" value="1"/>
</dbReference>
<dbReference type="Gene3D" id="1.20.1540.10">
    <property type="entry name" value="Rhomboid-like"/>
    <property type="match status" value="1"/>
</dbReference>
<evidence type="ECO:0000313" key="7">
    <source>
        <dbReference type="EMBL" id="MBC5788441.1"/>
    </source>
</evidence>
<dbReference type="InterPro" id="IPR022764">
    <property type="entry name" value="Peptidase_S54_rhomboid_dom"/>
</dbReference>
<dbReference type="InterPro" id="IPR035952">
    <property type="entry name" value="Rhomboid-like_sf"/>
</dbReference>
<evidence type="ECO:0000256" key="2">
    <source>
        <dbReference type="ARBA" id="ARBA00022692"/>
    </source>
</evidence>
<evidence type="ECO:0000256" key="3">
    <source>
        <dbReference type="ARBA" id="ARBA00022989"/>
    </source>
</evidence>
<accession>A0ABR7ITF5</accession>
<keyword evidence="2 5" id="KW-0812">Transmembrane</keyword>
<evidence type="ECO:0000256" key="1">
    <source>
        <dbReference type="ARBA" id="ARBA00004141"/>
    </source>
</evidence>
<dbReference type="SUPFAM" id="SSF144091">
    <property type="entry name" value="Rhomboid-like"/>
    <property type="match status" value="1"/>
</dbReference>
<proteinExistence type="predicted"/>